<dbReference type="Proteomes" id="UP000283269">
    <property type="component" value="Unassembled WGS sequence"/>
</dbReference>
<dbReference type="InParanoid" id="A0A409WQF3"/>
<organism evidence="2 3">
    <name type="scientific">Psilocybe cyanescens</name>
    <dbReference type="NCBI Taxonomy" id="93625"/>
    <lineage>
        <taxon>Eukaryota</taxon>
        <taxon>Fungi</taxon>
        <taxon>Dikarya</taxon>
        <taxon>Basidiomycota</taxon>
        <taxon>Agaricomycotina</taxon>
        <taxon>Agaricomycetes</taxon>
        <taxon>Agaricomycetidae</taxon>
        <taxon>Agaricales</taxon>
        <taxon>Agaricineae</taxon>
        <taxon>Strophariaceae</taxon>
        <taxon>Psilocybe</taxon>
    </lineage>
</organism>
<evidence type="ECO:0000313" key="2">
    <source>
        <dbReference type="EMBL" id="PPQ80726.1"/>
    </source>
</evidence>
<keyword evidence="1" id="KW-1133">Transmembrane helix</keyword>
<evidence type="ECO:0000313" key="3">
    <source>
        <dbReference type="Proteomes" id="UP000283269"/>
    </source>
</evidence>
<gene>
    <name evidence="2" type="ORF">CVT25_001846</name>
</gene>
<sequence>MLLLLLVISSLSRGSPHASPLLAGFVRLDVVSLDSSVPTAASCSCPDQRSVWDIVWSCFATIFACSWIAVHPDVPAPDETWWRITMRRAEYMLWTILTPELIIYWAARQWFGAFANTQFGIAKEHGWTMTHGHLVQMGGFSLFNRGESKGVLSMDRLNDLAVQGRIEFPQISEKDIEDRSKSDSLTKILVVGQTTWFILQVLARRIQGLVTTELEIATLAFAALNAAMYFFWWNKPFDVQISLLVTVLPMEESDGDSEMGTHPILVIFSVKFMVALYLSYRCKEAPLTCVTDDEIEKCRYPSPMTAIIMLSTSGVTDDESTQQDLVHSQIRRLGMALLKIYTWPLSVVAFLARRLHAMTENYEESNGFDNVTGTTAIGPDQVPRFYASITIPRDERKISAFIALTGVVFGAVHCAAWFFTFPSVVERQMWRVGSLVTVGIPLIFLAMMMPTDGILKPHNTHFTKGTKGFIRTRIVSQMFKILLPTYGLARLTLVVGALISVRSLPSGAYDSVEWTTFIPHI</sequence>
<keyword evidence="1" id="KW-0812">Transmembrane</keyword>
<dbReference type="EMBL" id="NHYD01003311">
    <property type="protein sequence ID" value="PPQ80726.1"/>
    <property type="molecule type" value="Genomic_DNA"/>
</dbReference>
<evidence type="ECO:0000256" key="1">
    <source>
        <dbReference type="SAM" id="Phobius"/>
    </source>
</evidence>
<dbReference type="OrthoDB" id="9451547at2759"/>
<feature type="transmembrane region" description="Helical" evidence="1">
    <location>
        <begin position="398"/>
        <end position="418"/>
    </location>
</feature>
<accession>A0A409WQF3</accession>
<comment type="caution">
    <text evidence="2">The sequence shown here is derived from an EMBL/GenBank/DDBJ whole genome shotgun (WGS) entry which is preliminary data.</text>
</comment>
<feature type="transmembrane region" description="Helical" evidence="1">
    <location>
        <begin position="481"/>
        <end position="501"/>
    </location>
</feature>
<reference evidence="2 3" key="1">
    <citation type="journal article" date="2018" name="Evol. Lett.">
        <title>Horizontal gene cluster transfer increased hallucinogenic mushroom diversity.</title>
        <authorList>
            <person name="Reynolds H.T."/>
            <person name="Vijayakumar V."/>
            <person name="Gluck-Thaler E."/>
            <person name="Korotkin H.B."/>
            <person name="Matheny P.B."/>
            <person name="Slot J.C."/>
        </authorList>
    </citation>
    <scope>NUCLEOTIDE SEQUENCE [LARGE SCALE GENOMIC DNA]</scope>
    <source>
        <strain evidence="2 3">2631</strain>
    </source>
</reference>
<dbReference type="AlphaFoldDB" id="A0A409WQF3"/>
<keyword evidence="3" id="KW-1185">Reference proteome</keyword>
<name>A0A409WQF3_PSICY</name>
<dbReference type="PANTHER" id="PTHR35043:SF7">
    <property type="entry name" value="TRANSCRIPTION FACTOR DOMAIN-CONTAINING PROTEIN"/>
    <property type="match status" value="1"/>
</dbReference>
<feature type="transmembrane region" description="Helical" evidence="1">
    <location>
        <begin position="430"/>
        <end position="449"/>
    </location>
</feature>
<proteinExistence type="predicted"/>
<keyword evidence="1" id="KW-0472">Membrane</keyword>
<dbReference type="STRING" id="93625.A0A409WQF3"/>
<protein>
    <submittedName>
        <fullName evidence="2">Uncharacterized protein</fullName>
    </submittedName>
</protein>
<dbReference type="PANTHER" id="PTHR35043">
    <property type="entry name" value="TRANSCRIPTION FACTOR DOMAIN-CONTAINING PROTEIN"/>
    <property type="match status" value="1"/>
</dbReference>